<evidence type="ECO:0000313" key="3">
    <source>
        <dbReference type="WBParaSite" id="L893_g1115.t2"/>
    </source>
</evidence>
<dbReference type="Proteomes" id="UP000095287">
    <property type="component" value="Unplaced"/>
</dbReference>
<accession>A0A1I7XZC8</accession>
<feature type="transmembrane region" description="Helical" evidence="1">
    <location>
        <begin position="71"/>
        <end position="92"/>
    </location>
</feature>
<keyword evidence="1" id="KW-0472">Membrane</keyword>
<reference evidence="3" key="1">
    <citation type="submission" date="2016-11" db="UniProtKB">
        <authorList>
            <consortium name="WormBaseParasite"/>
        </authorList>
    </citation>
    <scope>IDENTIFICATION</scope>
</reference>
<proteinExistence type="predicted"/>
<sequence length="96" mass="10960">MCVCLFSYWPAAAGSRVPMPHRLQHVCFTYLDAGHDEAAHMERLGNPPHRHRPTRLLGIVQKLSLHLQMCVYFTLSLLCIYGDPLVIIMAMIRNKS</sequence>
<keyword evidence="2" id="KW-1185">Reference proteome</keyword>
<name>A0A1I7XZC8_9BILA</name>
<organism evidence="2 3">
    <name type="scientific">Steinernema glaseri</name>
    <dbReference type="NCBI Taxonomy" id="37863"/>
    <lineage>
        <taxon>Eukaryota</taxon>
        <taxon>Metazoa</taxon>
        <taxon>Ecdysozoa</taxon>
        <taxon>Nematoda</taxon>
        <taxon>Chromadorea</taxon>
        <taxon>Rhabditida</taxon>
        <taxon>Tylenchina</taxon>
        <taxon>Panagrolaimomorpha</taxon>
        <taxon>Strongyloidoidea</taxon>
        <taxon>Steinernematidae</taxon>
        <taxon>Steinernema</taxon>
    </lineage>
</organism>
<evidence type="ECO:0000256" key="1">
    <source>
        <dbReference type="SAM" id="Phobius"/>
    </source>
</evidence>
<keyword evidence="1" id="KW-0812">Transmembrane</keyword>
<protein>
    <submittedName>
        <fullName evidence="3">Secreted protein</fullName>
    </submittedName>
</protein>
<evidence type="ECO:0000313" key="2">
    <source>
        <dbReference type="Proteomes" id="UP000095287"/>
    </source>
</evidence>
<dbReference type="WBParaSite" id="L893_g1115.t2">
    <property type="protein sequence ID" value="L893_g1115.t2"/>
    <property type="gene ID" value="L893_g1115"/>
</dbReference>
<dbReference type="AlphaFoldDB" id="A0A1I7XZC8"/>
<keyword evidence="1" id="KW-1133">Transmembrane helix</keyword>